<keyword evidence="6" id="KW-1185">Reference proteome</keyword>
<dbReference type="GO" id="GO:0002720">
    <property type="term" value="P:positive regulation of cytokine production involved in immune response"/>
    <property type="evidence" value="ECO:0007669"/>
    <property type="project" value="TreeGrafter"/>
</dbReference>
<dbReference type="CDD" id="cd00185">
    <property type="entry name" value="TNFRSF"/>
    <property type="match status" value="1"/>
</dbReference>
<keyword evidence="3" id="KW-0732">Signal</keyword>
<feature type="compositionally biased region" description="Low complexity" evidence="2">
    <location>
        <begin position="755"/>
        <end position="770"/>
    </location>
</feature>
<evidence type="ECO:0000313" key="6">
    <source>
        <dbReference type="Proteomes" id="UP000700334"/>
    </source>
</evidence>
<dbReference type="PANTHER" id="PTHR46838">
    <property type="entry name" value="TUMOR NECROSIS FACTOR RECEPTOR SUPERFAMILY MEMBER 14"/>
    <property type="match status" value="1"/>
</dbReference>
<feature type="repeat" description="TNFR-Cys" evidence="1">
    <location>
        <begin position="97"/>
        <end position="139"/>
    </location>
</feature>
<feature type="region of interest" description="Disordered" evidence="2">
    <location>
        <begin position="741"/>
        <end position="771"/>
    </location>
</feature>
<feature type="region of interest" description="Disordered" evidence="2">
    <location>
        <begin position="173"/>
        <end position="202"/>
    </location>
</feature>
<feature type="disulfide bond" evidence="1">
    <location>
        <begin position="289"/>
        <end position="307"/>
    </location>
</feature>
<organism evidence="5 6">
    <name type="scientific">Galemys pyrenaicus</name>
    <name type="common">Iberian desman</name>
    <name type="synonym">Pyrenean desman</name>
    <dbReference type="NCBI Taxonomy" id="202257"/>
    <lineage>
        <taxon>Eukaryota</taxon>
        <taxon>Metazoa</taxon>
        <taxon>Chordata</taxon>
        <taxon>Craniata</taxon>
        <taxon>Vertebrata</taxon>
        <taxon>Euteleostomi</taxon>
        <taxon>Mammalia</taxon>
        <taxon>Eutheria</taxon>
        <taxon>Laurasiatheria</taxon>
        <taxon>Eulipotyphla</taxon>
        <taxon>Talpidae</taxon>
        <taxon>Galemys</taxon>
    </lineage>
</organism>
<name>A0A8J5ZR28_GALPY</name>
<evidence type="ECO:0000256" key="2">
    <source>
        <dbReference type="SAM" id="MobiDB-lite"/>
    </source>
</evidence>
<dbReference type="OrthoDB" id="10031141at2759"/>
<dbReference type="PANTHER" id="PTHR46838:SF1">
    <property type="entry name" value="TUMOR NECROSIS FACTOR RECEPTOR SUPERFAMILY MEMBER 14"/>
    <property type="match status" value="1"/>
</dbReference>
<accession>A0A8J5ZR28</accession>
<gene>
    <name evidence="5" type="ORF">J0S82_016215</name>
</gene>
<reference evidence="5" key="1">
    <citation type="journal article" date="2021" name="Evol. Appl.">
        <title>The genome of the Pyrenean desman and the effects of bottlenecks and inbreeding on the genomic landscape of an endangered species.</title>
        <authorList>
            <person name="Escoda L."/>
            <person name="Castresana J."/>
        </authorList>
    </citation>
    <scope>NUCLEOTIDE SEQUENCE</scope>
    <source>
        <strain evidence="5">IBE-C5619</strain>
    </source>
</reference>
<dbReference type="Pfam" id="PF00020">
    <property type="entry name" value="TNFR_c6"/>
    <property type="match status" value="2"/>
</dbReference>
<evidence type="ECO:0000256" key="1">
    <source>
        <dbReference type="PROSITE-ProRule" id="PRU00206"/>
    </source>
</evidence>
<comment type="caution">
    <text evidence="5">The sequence shown here is derived from an EMBL/GenBank/DDBJ whole genome shotgun (WGS) entry which is preliminary data.</text>
</comment>
<dbReference type="SUPFAM" id="SSF57586">
    <property type="entry name" value="TNF receptor-like"/>
    <property type="match status" value="5"/>
</dbReference>
<dbReference type="PRINTS" id="PR01965">
    <property type="entry name" value="TNFACTORR14"/>
</dbReference>
<evidence type="ECO:0000259" key="4">
    <source>
        <dbReference type="PROSITE" id="PS50050"/>
    </source>
</evidence>
<feature type="region of interest" description="Disordered" evidence="2">
    <location>
        <begin position="823"/>
        <end position="855"/>
    </location>
</feature>
<dbReference type="GO" id="GO:0050830">
    <property type="term" value="P:defense response to Gram-positive bacterium"/>
    <property type="evidence" value="ECO:0007669"/>
    <property type="project" value="TreeGrafter"/>
</dbReference>
<dbReference type="SMART" id="SM01411">
    <property type="entry name" value="Ephrin_rec_like"/>
    <property type="match status" value="4"/>
</dbReference>
<keyword evidence="5" id="KW-0675">Receptor</keyword>
<keyword evidence="1" id="KW-1015">Disulfide bond</keyword>
<dbReference type="CDD" id="cd10582">
    <property type="entry name" value="TNFRSF14"/>
    <property type="match status" value="1"/>
</dbReference>
<dbReference type="InterPro" id="IPR022332">
    <property type="entry name" value="TNFR_14"/>
</dbReference>
<feature type="domain" description="TNFR-Cys" evidence="4">
    <location>
        <begin position="97"/>
        <end position="139"/>
    </location>
</feature>
<feature type="domain" description="TNFR-Cys" evidence="4">
    <location>
        <begin position="54"/>
        <end position="96"/>
    </location>
</feature>
<dbReference type="InterPro" id="IPR034031">
    <property type="entry name" value="TNFRSF14/UL144_N"/>
</dbReference>
<dbReference type="Gene3D" id="2.10.50.10">
    <property type="entry name" value="Tumor Necrosis Factor Receptor, subunit A, domain 2"/>
    <property type="match status" value="8"/>
</dbReference>
<dbReference type="Proteomes" id="UP000700334">
    <property type="component" value="Unassembled WGS sequence"/>
</dbReference>
<feature type="region of interest" description="Disordered" evidence="2">
    <location>
        <begin position="461"/>
        <end position="591"/>
    </location>
</feature>
<sequence>TLLLVLLGSLPCALSEARCKEEEYQVGAECCPKCNPGYRVQQACGEYMGTICVPCTPGTFTAHLNGLTQCLPCRGCDPALGLETRRGCQTTGDTQCGCAPGHVCVEAAGDSCMQCRPHATCSPGQRVRQRGSERQDTLCEDCPPGTFSPDGTLEQCQPHVACSPGQRVRQRDAAEAALRGQGVPDRARQGPSEPPPHQDPMDSRALLIPALLLGLLLLLHLSGLTFNPCREDKYWVWGACCPKCGPALGLETRRGCQTTGDTQCGCAPGHVCVEAAGDSCMQCRPHATCSPGQRVRQRGSERQDTLCEDCPPGTFSPDGTLEQCQPHVACSPGQRVRQRAAPRLAGNERQDTLCEDCPPGTFSPNGTLEQCQPWTRCSGLEKEASPGTGSSDVTCSSQALYLMLLLPCLGVPLALGGRWIWRNCEHPGKGTKRGRHGQGTPARCGSPGLAAALHRDGQVRAERVQTRGAARGGSPSAVPGPGWDRDRHPGARLSLLPAQPWAWRPGAGARPRGTPSAAAPPATSAWRRPGTAACSAGPTRPAAPASGSGREVSGAPAPALTARPRGDTPAPRPGPLPRQLSRLAGSERQDTLCEDCPPGTFSPDGTLEQCQPHVACSPGQRVRQRAAPRLAGNERQDTLCEDCSPGTFSPDGTLEQCQPWTRWEARPSLCLGAPGGSRDRAHPERETPLMAILCPRPVPALSSALPCSPPAAPRGDVWVRQAGSPQVPHLFLFLPSRAQDGAQGPLMRTHGSEGAPAAAHAPQARPAVTTEAEEESAALRPGGAALLVQAQTLQTLQTLLGLGPPPAPCTPLIEQRGPIGAWGPLGPETPPLPRGLGQEREAAPEGQGLDPASDAAVLRDWRAEDGPGGPGCRGLT</sequence>
<feature type="repeat" description="TNFR-Cys" evidence="1">
    <location>
        <begin position="265"/>
        <end position="307"/>
    </location>
</feature>
<feature type="signal peptide" evidence="3">
    <location>
        <begin position="1"/>
        <end position="17"/>
    </location>
</feature>
<evidence type="ECO:0000256" key="3">
    <source>
        <dbReference type="SAM" id="SignalP"/>
    </source>
</evidence>
<feature type="repeat" description="TNFR-Cys" evidence="1">
    <location>
        <begin position="54"/>
        <end position="96"/>
    </location>
</feature>
<dbReference type="PROSITE" id="PS50050">
    <property type="entry name" value="TNFR_NGFR_2"/>
    <property type="match status" value="3"/>
</dbReference>
<protein>
    <submittedName>
        <fullName evidence="5">Tumor necrosis factor receptor superfamily member 14</fullName>
    </submittedName>
</protein>
<comment type="caution">
    <text evidence="1">Lacks conserved residue(s) required for the propagation of feature annotation.</text>
</comment>
<dbReference type="AlphaFoldDB" id="A0A8J5ZR28"/>
<feature type="domain" description="TNFR-Cys" evidence="4">
    <location>
        <begin position="265"/>
        <end position="307"/>
    </location>
</feature>
<feature type="compositionally biased region" description="Low complexity" evidence="2">
    <location>
        <begin position="500"/>
        <end position="529"/>
    </location>
</feature>
<dbReference type="GO" id="GO:0009897">
    <property type="term" value="C:external side of plasma membrane"/>
    <property type="evidence" value="ECO:0007669"/>
    <property type="project" value="TreeGrafter"/>
</dbReference>
<dbReference type="EMBL" id="JAGFMF010012255">
    <property type="protein sequence ID" value="KAG8505471.1"/>
    <property type="molecule type" value="Genomic_DNA"/>
</dbReference>
<dbReference type="GO" id="GO:2000406">
    <property type="term" value="P:positive regulation of T cell migration"/>
    <property type="evidence" value="ECO:0007669"/>
    <property type="project" value="TreeGrafter"/>
</dbReference>
<dbReference type="GO" id="GO:0050829">
    <property type="term" value="P:defense response to Gram-negative bacterium"/>
    <property type="evidence" value="ECO:0007669"/>
    <property type="project" value="TreeGrafter"/>
</dbReference>
<evidence type="ECO:0000313" key="5">
    <source>
        <dbReference type="EMBL" id="KAG8505471.1"/>
    </source>
</evidence>
<feature type="non-terminal residue" evidence="5">
    <location>
        <position position="1"/>
    </location>
</feature>
<feature type="chain" id="PRO_5035232406" evidence="3">
    <location>
        <begin position="18"/>
        <end position="876"/>
    </location>
</feature>
<dbReference type="GO" id="GO:0046642">
    <property type="term" value="P:negative regulation of alpha-beta T cell proliferation"/>
    <property type="evidence" value="ECO:0007669"/>
    <property type="project" value="TreeGrafter"/>
</dbReference>
<proteinExistence type="predicted"/>
<dbReference type="FunFam" id="2.10.50.10:FF:000040">
    <property type="entry name" value="Tumor necrosis factor receptor superfamily member 14"/>
    <property type="match status" value="2"/>
</dbReference>
<feature type="region of interest" description="Disordered" evidence="2">
    <location>
        <begin position="429"/>
        <end position="448"/>
    </location>
</feature>
<dbReference type="SMART" id="SM00208">
    <property type="entry name" value="TNFR"/>
    <property type="match status" value="9"/>
</dbReference>
<dbReference type="InterPro" id="IPR001368">
    <property type="entry name" value="TNFR/NGFR_Cys_rich_reg"/>
</dbReference>
<feature type="disulfide bond" evidence="1">
    <location>
        <begin position="121"/>
        <end position="139"/>
    </location>
</feature>
<dbReference type="FunFam" id="2.10.50.10:FF:000007">
    <property type="entry name" value="TNF receptor superfamily member 14"/>
    <property type="match status" value="1"/>
</dbReference>
<feature type="disulfide bond" evidence="1">
    <location>
        <begin position="55"/>
        <end position="70"/>
    </location>
</feature>